<accession>Q2RUB4</accession>
<dbReference type="InterPro" id="IPR039498">
    <property type="entry name" value="NTP_transf_5"/>
</dbReference>
<dbReference type="PATRIC" id="fig|269796.9.peg.1552"/>
<evidence type="ECO:0000313" key="1">
    <source>
        <dbReference type="EMBL" id="ABC22281.1"/>
    </source>
</evidence>
<organism evidence="1 2">
    <name type="scientific">Rhodospirillum rubrum (strain ATCC 11170 / ATH 1.1.1 / DSM 467 / LMG 4362 / NCIMB 8255 / S1)</name>
    <dbReference type="NCBI Taxonomy" id="269796"/>
    <lineage>
        <taxon>Bacteria</taxon>
        <taxon>Pseudomonadati</taxon>
        <taxon>Pseudomonadota</taxon>
        <taxon>Alphaproteobacteria</taxon>
        <taxon>Rhodospirillales</taxon>
        <taxon>Rhodospirillaceae</taxon>
        <taxon>Rhodospirillum</taxon>
    </lineage>
</organism>
<evidence type="ECO:0008006" key="3">
    <source>
        <dbReference type="Google" id="ProtNLM"/>
    </source>
</evidence>
<protein>
    <recommendedName>
        <fullName evidence="3">Nucleotidyltransferase family protein</fullName>
    </recommendedName>
</protein>
<dbReference type="STRING" id="269796.Rru_A1480"/>
<dbReference type="Proteomes" id="UP000001929">
    <property type="component" value="Chromosome"/>
</dbReference>
<gene>
    <name evidence="1" type="ordered locus">Rru_A1480</name>
</gene>
<evidence type="ECO:0000313" key="2">
    <source>
        <dbReference type="Proteomes" id="UP000001929"/>
    </source>
</evidence>
<dbReference type="HOGENOM" id="CLU_036186_1_0_5"/>
<sequence length="394" mass="42783">MGLPPRRAADGESMADTSFPSSWSPAFRLIVALLRGESAGDLAASVDRESFGQALRRHRVALALPVAGRTPLSLALRDTLALRQRQMTMAAMERTAQLGVVVNDLTGAMIGVCALKGLAFAGLFGDLLGREASDLDLLVGPADFTRALDRLGALGYRRDGAGAIDHAVTLRHPDFAASLELHRRLASPDGLFPVDRFDPWARLSAVALPRGPVATLDREAAMVYAAFHGTKHNWHRLFWLVDIAKGMAREDVDWPAVLTLARRLGVERQVVMAVLLAERVLGAALPPGLEVKPALVALGGRLADDLVPHLDDLPSDRGAELAGRMGFWPTLARLFTLYPRWRARIGLLGFFLGASDKDHAFLPLPPALAWAYPLVRVLRLLGQPLGWTRTKPTR</sequence>
<dbReference type="Pfam" id="PF14907">
    <property type="entry name" value="NTP_transf_5"/>
    <property type="match status" value="1"/>
</dbReference>
<dbReference type="KEGG" id="rru:Rru_A1480"/>
<name>Q2RUB4_RHORT</name>
<proteinExistence type="predicted"/>
<dbReference type="DNASU" id="3834895"/>
<dbReference type="EMBL" id="CP000230">
    <property type="protein sequence ID" value="ABC22281.1"/>
    <property type="molecule type" value="Genomic_DNA"/>
</dbReference>
<reference evidence="1 2" key="1">
    <citation type="journal article" date="2011" name="Stand. Genomic Sci.">
        <title>Complete genome sequence of Rhodospirillum rubrum type strain (S1).</title>
        <authorList>
            <person name="Munk A.C."/>
            <person name="Copeland A."/>
            <person name="Lucas S."/>
            <person name="Lapidus A."/>
            <person name="Del Rio T.G."/>
            <person name="Barry K."/>
            <person name="Detter J.C."/>
            <person name="Hammon N."/>
            <person name="Israni S."/>
            <person name="Pitluck S."/>
            <person name="Brettin T."/>
            <person name="Bruce D."/>
            <person name="Han C."/>
            <person name="Tapia R."/>
            <person name="Gilna P."/>
            <person name="Schmutz J."/>
            <person name="Larimer F."/>
            <person name="Land M."/>
            <person name="Kyrpides N.C."/>
            <person name="Mavromatis K."/>
            <person name="Richardson P."/>
            <person name="Rohde M."/>
            <person name="Goker M."/>
            <person name="Klenk H.P."/>
            <person name="Zhang Y."/>
            <person name="Roberts G.P."/>
            <person name="Reslewic S."/>
            <person name="Schwartz D.C."/>
        </authorList>
    </citation>
    <scope>NUCLEOTIDE SEQUENCE [LARGE SCALE GENOMIC DNA]</scope>
    <source>
        <strain evidence="2">ATCC 11170 / ATH 1.1.1 / DSM 467 / LMG 4362 / NCIMB 8255 / S1</strain>
    </source>
</reference>
<keyword evidence="2" id="KW-1185">Reference proteome</keyword>
<dbReference type="eggNOG" id="COG1216">
    <property type="taxonomic scope" value="Bacteria"/>
</dbReference>
<dbReference type="AlphaFoldDB" id="Q2RUB4"/>
<dbReference type="EnsemblBacteria" id="ABC22281">
    <property type="protein sequence ID" value="ABC22281"/>
    <property type="gene ID" value="Rru_A1480"/>
</dbReference>